<reference evidence="3" key="1">
    <citation type="submission" date="2015-10" db="EMBL/GenBank/DDBJ databases">
        <title>Niche specialization of a soil ammonia-oxidizing archaeon, Candidatus Nitrosocosmicus oleophilus.</title>
        <authorList>
            <person name="Jung M.-Y."/>
            <person name="Rhee S.-K."/>
        </authorList>
    </citation>
    <scope>NUCLEOTIDE SEQUENCE [LARGE SCALE GENOMIC DNA]</scope>
    <source>
        <strain evidence="3">MY3</strain>
    </source>
</reference>
<proteinExistence type="predicted"/>
<dbReference type="RefSeq" id="WP_196818222.1">
    <property type="nucleotide sequence ID" value="NZ_CP012850.1"/>
</dbReference>
<evidence type="ECO:0000256" key="1">
    <source>
        <dbReference type="SAM" id="MobiDB-lite"/>
    </source>
</evidence>
<name>A0A654LWL3_9ARCH</name>
<protein>
    <submittedName>
        <fullName evidence="2">Uncharacterized protein</fullName>
    </submittedName>
</protein>
<keyword evidence="3" id="KW-1185">Reference proteome</keyword>
<feature type="region of interest" description="Disordered" evidence="1">
    <location>
        <begin position="97"/>
        <end position="126"/>
    </location>
</feature>
<sequence>MEHQGNGKNPNKNDLMPNMNYPNQFRSIMDWWQQNSPIAWSEMYTEYITYVTSMTEIYKEYIKRSEKMTELYRELAVNTEKMTDLYKESVKSTERLTNHWLNKFPNPPSSKEQRKEKQINKLKTKK</sequence>
<dbReference type="Proteomes" id="UP000058925">
    <property type="component" value="Chromosome"/>
</dbReference>
<gene>
    <name evidence="2" type="ORF">NMY3_01635</name>
</gene>
<organism evidence="2 3">
    <name type="scientific">Candidatus Nitrosocosmicus oleophilus</name>
    <dbReference type="NCBI Taxonomy" id="1353260"/>
    <lineage>
        <taxon>Archaea</taxon>
        <taxon>Nitrososphaerota</taxon>
        <taxon>Nitrososphaeria</taxon>
        <taxon>Nitrososphaerales</taxon>
        <taxon>Nitrososphaeraceae</taxon>
        <taxon>Candidatus Nitrosocosmicus</taxon>
    </lineage>
</organism>
<accession>A0A654LWL3</accession>
<dbReference type="KEGG" id="taa:NMY3_01635"/>
<evidence type="ECO:0000313" key="3">
    <source>
        <dbReference type="Proteomes" id="UP000058925"/>
    </source>
</evidence>
<dbReference type="AlphaFoldDB" id="A0A654LWL3"/>
<dbReference type="EMBL" id="CP012850">
    <property type="protein sequence ID" value="ALI35838.1"/>
    <property type="molecule type" value="Genomic_DNA"/>
</dbReference>
<evidence type="ECO:0000313" key="2">
    <source>
        <dbReference type="EMBL" id="ALI35838.1"/>
    </source>
</evidence>
<dbReference type="OrthoDB" id="376697at2157"/>
<dbReference type="GeneID" id="60421660"/>